<dbReference type="AlphaFoldDB" id="A0A2C5Y567"/>
<feature type="compositionally biased region" description="Polar residues" evidence="1">
    <location>
        <begin position="20"/>
        <end position="36"/>
    </location>
</feature>
<organism evidence="2 3">
    <name type="scientific">Ophiocordyceps australis</name>
    <dbReference type="NCBI Taxonomy" id="1399860"/>
    <lineage>
        <taxon>Eukaryota</taxon>
        <taxon>Fungi</taxon>
        <taxon>Dikarya</taxon>
        <taxon>Ascomycota</taxon>
        <taxon>Pezizomycotina</taxon>
        <taxon>Sordariomycetes</taxon>
        <taxon>Hypocreomycetidae</taxon>
        <taxon>Hypocreales</taxon>
        <taxon>Ophiocordycipitaceae</taxon>
        <taxon>Ophiocordyceps</taxon>
    </lineage>
</organism>
<protein>
    <submittedName>
        <fullName evidence="2">Uncharacterized protein</fullName>
    </submittedName>
</protein>
<evidence type="ECO:0000313" key="2">
    <source>
        <dbReference type="EMBL" id="PHH64635.1"/>
    </source>
</evidence>
<accession>A0A2C5Y567</accession>
<reference evidence="2 3" key="1">
    <citation type="submission" date="2017-06" db="EMBL/GenBank/DDBJ databases">
        <title>Ant-infecting Ophiocordyceps genomes reveal a high diversity of potential behavioral manipulation genes and a possible major role for enterotoxins.</title>
        <authorList>
            <person name="De Bekker C."/>
            <person name="Evans H.C."/>
            <person name="Brachmann A."/>
            <person name="Hughes D.P."/>
        </authorList>
    </citation>
    <scope>NUCLEOTIDE SEQUENCE [LARGE SCALE GENOMIC DNA]</scope>
    <source>
        <strain evidence="2 3">Map64</strain>
    </source>
</reference>
<dbReference type="EMBL" id="NJET01000028">
    <property type="protein sequence ID" value="PHH64635.1"/>
    <property type="molecule type" value="Genomic_DNA"/>
</dbReference>
<name>A0A2C5Y567_9HYPO</name>
<feature type="compositionally biased region" description="Polar residues" evidence="1">
    <location>
        <begin position="1"/>
        <end position="12"/>
    </location>
</feature>
<gene>
    <name evidence="2" type="ORF">CDD81_4246</name>
</gene>
<proteinExistence type="predicted"/>
<evidence type="ECO:0000256" key="1">
    <source>
        <dbReference type="SAM" id="MobiDB-lite"/>
    </source>
</evidence>
<dbReference type="Proteomes" id="UP000226192">
    <property type="component" value="Unassembled WGS sequence"/>
</dbReference>
<sequence length="184" mass="20246">MQTSPAKSNHSAPATHARSRQTSPLPTPSTINSSRHPSPAYATATRHALRSATSSPKTQTLDVAPFFLPHLPAAKPRICCLPLQTAWASKTPPEIVWACQTVATPHTTGQYDLSFALRDALARLRASEPPDDYTQRALHRNLAQTTCWTDSRGFDNADLCTLLLGLVSRLFRVCFSHLCPSFRR</sequence>
<evidence type="ECO:0000313" key="3">
    <source>
        <dbReference type="Proteomes" id="UP000226192"/>
    </source>
</evidence>
<comment type="caution">
    <text evidence="2">The sequence shown here is derived from an EMBL/GenBank/DDBJ whole genome shotgun (WGS) entry which is preliminary data.</text>
</comment>
<feature type="region of interest" description="Disordered" evidence="1">
    <location>
        <begin position="1"/>
        <end position="56"/>
    </location>
</feature>
<keyword evidence="3" id="KW-1185">Reference proteome</keyword>